<dbReference type="InterPro" id="IPR005804">
    <property type="entry name" value="FA_desaturase_dom"/>
</dbReference>
<feature type="transmembrane region" description="Helical" evidence="1">
    <location>
        <begin position="261"/>
        <end position="279"/>
    </location>
</feature>
<comment type="caution">
    <text evidence="3">The sequence shown here is derived from an EMBL/GenBank/DDBJ whole genome shotgun (WGS) entry which is preliminary data.</text>
</comment>
<proteinExistence type="predicted"/>
<dbReference type="InterPro" id="IPR012171">
    <property type="entry name" value="Fatty_acid_desaturase"/>
</dbReference>
<accession>A0A8H4VLV1</accession>
<dbReference type="Proteomes" id="UP000521872">
    <property type="component" value="Unassembled WGS sequence"/>
</dbReference>
<reference evidence="3 4" key="1">
    <citation type="submission" date="2019-12" db="EMBL/GenBank/DDBJ databases">
        <authorList>
            <person name="Floudas D."/>
            <person name="Bentzer J."/>
            <person name="Ahren D."/>
            <person name="Johansson T."/>
            <person name="Persson P."/>
            <person name="Tunlid A."/>
        </authorList>
    </citation>
    <scope>NUCLEOTIDE SEQUENCE [LARGE SCALE GENOMIC DNA]</scope>
    <source>
        <strain evidence="3 4">CBS 102.39</strain>
    </source>
</reference>
<feature type="transmembrane region" description="Helical" evidence="1">
    <location>
        <begin position="112"/>
        <end position="132"/>
    </location>
</feature>
<sequence>MLSISYYHFQIGFWTNSDDNQDHDIDKFFLLHYTHPPSRSSIVMAMKNDGLSLLELRSRLPDRLFKSSWTHATNILLRDLGMVALFASLAYKGDAFISSYPLDPTQKTVLRAILWLTYWWFQGLVFTGIWVLGHECGHGSFFPSRTLDDIVGFMCHTALWTPYFSWKYTHQSHHRHHGSMEKDEHWVPRTRSELNVPEKPPAHDFFEDTPIITVLRLIVQQILGLPAYLILNLSGPVNLPAGTSHFNPYAVLFKPSQRKHVFISDVGVLVMGYLVYLVTARLGSSTVMKYYGIPCIAVSHWVTMIVFLQHTDPELPRYRKKAWNFKMGALSTMDRDFLGWQGQFFLHNVSHFHTIHHLFPSIPFYHTEEATDILKAELSEEYHSTSKSVFQSLYDNFRNCYFVEDEGDIVFYKDRHGRNPILDTNDELVMRS</sequence>
<evidence type="ECO:0000313" key="3">
    <source>
        <dbReference type="EMBL" id="KAF4612629.1"/>
    </source>
</evidence>
<organism evidence="3 4">
    <name type="scientific">Agrocybe pediades</name>
    <dbReference type="NCBI Taxonomy" id="84607"/>
    <lineage>
        <taxon>Eukaryota</taxon>
        <taxon>Fungi</taxon>
        <taxon>Dikarya</taxon>
        <taxon>Basidiomycota</taxon>
        <taxon>Agaricomycotina</taxon>
        <taxon>Agaricomycetes</taxon>
        <taxon>Agaricomycetidae</taxon>
        <taxon>Agaricales</taxon>
        <taxon>Agaricineae</taxon>
        <taxon>Strophariaceae</taxon>
        <taxon>Agrocybe</taxon>
    </lineage>
</organism>
<dbReference type="CDD" id="cd03507">
    <property type="entry name" value="Delta12-FADS-like"/>
    <property type="match status" value="1"/>
</dbReference>
<evidence type="ECO:0000256" key="1">
    <source>
        <dbReference type="SAM" id="Phobius"/>
    </source>
</evidence>
<dbReference type="GO" id="GO:0006629">
    <property type="term" value="P:lipid metabolic process"/>
    <property type="evidence" value="ECO:0007669"/>
    <property type="project" value="InterPro"/>
</dbReference>
<keyword evidence="1" id="KW-0472">Membrane</keyword>
<dbReference type="PANTHER" id="PTHR32100">
    <property type="entry name" value="OMEGA-6 FATTY ACID DESATURASE, CHLOROPLASTIC"/>
    <property type="match status" value="1"/>
</dbReference>
<keyword evidence="4" id="KW-1185">Reference proteome</keyword>
<evidence type="ECO:0000259" key="2">
    <source>
        <dbReference type="Pfam" id="PF00487"/>
    </source>
</evidence>
<keyword evidence="1" id="KW-1133">Transmembrane helix</keyword>
<dbReference type="EMBL" id="JAACJL010000047">
    <property type="protein sequence ID" value="KAF4612629.1"/>
    <property type="molecule type" value="Genomic_DNA"/>
</dbReference>
<evidence type="ECO:0000313" key="4">
    <source>
        <dbReference type="Proteomes" id="UP000521872"/>
    </source>
</evidence>
<protein>
    <recommendedName>
        <fullName evidence="2">Fatty acid desaturase domain-containing protein</fullName>
    </recommendedName>
</protein>
<gene>
    <name evidence="3" type="ORF">D9613_011801</name>
</gene>
<dbReference type="GO" id="GO:0016491">
    <property type="term" value="F:oxidoreductase activity"/>
    <property type="evidence" value="ECO:0007669"/>
    <property type="project" value="InterPro"/>
</dbReference>
<name>A0A8H4VLV1_9AGAR</name>
<dbReference type="AlphaFoldDB" id="A0A8H4VLV1"/>
<keyword evidence="1" id="KW-0812">Transmembrane</keyword>
<feature type="transmembrane region" description="Helical" evidence="1">
    <location>
        <begin position="291"/>
        <end position="311"/>
    </location>
</feature>
<feature type="domain" description="Fatty acid desaturase" evidence="2">
    <location>
        <begin position="114"/>
        <end position="384"/>
    </location>
</feature>
<dbReference type="Pfam" id="PF00487">
    <property type="entry name" value="FA_desaturase"/>
    <property type="match status" value="1"/>
</dbReference>